<gene>
    <name evidence="3" type="ORF">FG382_14590</name>
</gene>
<dbReference type="InterPro" id="IPR014748">
    <property type="entry name" value="Enoyl-CoA_hydra_C"/>
</dbReference>
<keyword evidence="4" id="KW-1185">Reference proteome</keyword>
<dbReference type="Pfam" id="PF00378">
    <property type="entry name" value="ECH_1"/>
    <property type="match status" value="1"/>
</dbReference>
<protein>
    <submittedName>
        <fullName evidence="3">Enoyl-CoA hydratase/isomerase family protein</fullName>
    </submittedName>
</protein>
<dbReference type="PANTHER" id="PTHR43459">
    <property type="entry name" value="ENOYL-COA HYDRATASE"/>
    <property type="match status" value="1"/>
</dbReference>
<dbReference type="Gene3D" id="1.10.12.10">
    <property type="entry name" value="Lyase 2-enoyl-coa Hydratase, Chain A, domain 2"/>
    <property type="match status" value="1"/>
</dbReference>
<dbReference type="Proteomes" id="UP000317316">
    <property type="component" value="Unassembled WGS sequence"/>
</dbReference>
<dbReference type="PANTHER" id="PTHR43459:SF1">
    <property type="entry name" value="EG:BACN32G11.4 PROTEIN"/>
    <property type="match status" value="1"/>
</dbReference>
<sequence length="272" mass="30198">MELINDSVHKGGNALESCIKFELTNNVAILSLNNPKELNAMTLEMRERLLELLQECEKSPEVKVIVLKGENGNFCSGSSVNGMGNRTILGTFNHMKLFSGVISKIYNMDKIVISMVEGYAVGAGFSLALAADIVYASDDAKFGLAFNKLGLIPDCGLNYFLPQLVGPYKAKEWILSGSMILVEEAKENRIVNEIISKEKLLATVIEKAEHIASGPFYTNIFTKEIINKSSQRTLEETLEAERYAQTILQQTEDHKEGINAFRNKQKPVFVGR</sequence>
<organism evidence="3 4">
    <name type="scientific">Psychrobacillus lasiicapitis</name>
    <dbReference type="NCBI Taxonomy" id="1636719"/>
    <lineage>
        <taxon>Bacteria</taxon>
        <taxon>Bacillati</taxon>
        <taxon>Bacillota</taxon>
        <taxon>Bacilli</taxon>
        <taxon>Bacillales</taxon>
        <taxon>Bacillaceae</taxon>
        <taxon>Psychrobacillus</taxon>
    </lineage>
</organism>
<dbReference type="AlphaFoldDB" id="A0A544T2Y5"/>
<dbReference type="CDD" id="cd06558">
    <property type="entry name" value="crotonase-like"/>
    <property type="match status" value="1"/>
</dbReference>
<proteinExistence type="inferred from homology"/>
<comment type="caution">
    <text evidence="3">The sequence shown here is derived from an EMBL/GenBank/DDBJ whole genome shotgun (WGS) entry which is preliminary data.</text>
</comment>
<evidence type="ECO:0000256" key="2">
    <source>
        <dbReference type="RuleBase" id="RU003707"/>
    </source>
</evidence>
<evidence type="ECO:0000313" key="4">
    <source>
        <dbReference type="Proteomes" id="UP000317316"/>
    </source>
</evidence>
<comment type="similarity">
    <text evidence="1 2">Belongs to the enoyl-CoA hydratase/isomerase family.</text>
</comment>
<dbReference type="EMBL" id="VDGH01000008">
    <property type="protein sequence ID" value="TQR11836.1"/>
    <property type="molecule type" value="Genomic_DNA"/>
</dbReference>
<name>A0A544T2Y5_9BACI</name>
<dbReference type="Gene3D" id="3.90.226.10">
    <property type="entry name" value="2-enoyl-CoA Hydratase, Chain A, domain 1"/>
    <property type="match status" value="1"/>
</dbReference>
<evidence type="ECO:0000313" key="3">
    <source>
        <dbReference type="EMBL" id="TQR11836.1"/>
    </source>
</evidence>
<evidence type="ECO:0000256" key="1">
    <source>
        <dbReference type="ARBA" id="ARBA00005254"/>
    </source>
</evidence>
<dbReference type="PROSITE" id="PS00166">
    <property type="entry name" value="ENOYL_COA_HYDRATASE"/>
    <property type="match status" value="1"/>
</dbReference>
<dbReference type="SUPFAM" id="SSF52096">
    <property type="entry name" value="ClpP/crotonase"/>
    <property type="match status" value="1"/>
</dbReference>
<dbReference type="InterPro" id="IPR029045">
    <property type="entry name" value="ClpP/crotonase-like_dom_sf"/>
</dbReference>
<dbReference type="OrthoDB" id="9775794at2"/>
<dbReference type="GO" id="GO:0016853">
    <property type="term" value="F:isomerase activity"/>
    <property type="evidence" value="ECO:0007669"/>
    <property type="project" value="UniProtKB-KW"/>
</dbReference>
<keyword evidence="3" id="KW-0413">Isomerase</keyword>
<reference evidence="3 4" key="1">
    <citation type="submission" date="2019-05" db="EMBL/GenBank/DDBJ databases">
        <title>Psychrobacillus vulpis sp. nov., a new species isolated from feces of a red fox that inhabits in The Tablas de Daimiel Natural Park, Albacete, Spain.</title>
        <authorList>
            <person name="Rodriguez M."/>
            <person name="Reina J.C."/>
            <person name="Bejar V."/>
            <person name="Llamas I."/>
        </authorList>
    </citation>
    <scope>NUCLEOTIDE SEQUENCE [LARGE SCALE GENOMIC DNA]</scope>
    <source>
        <strain evidence="3 4">NEAU-3TGS17</strain>
    </source>
</reference>
<dbReference type="InterPro" id="IPR018376">
    <property type="entry name" value="Enoyl-CoA_hyd/isom_CS"/>
</dbReference>
<dbReference type="InterPro" id="IPR001753">
    <property type="entry name" value="Enoyl-CoA_hydra/iso"/>
</dbReference>
<accession>A0A544T2Y5</accession>